<dbReference type="PROSITE" id="PS51480">
    <property type="entry name" value="DHAL"/>
    <property type="match status" value="1"/>
</dbReference>
<proteinExistence type="predicted"/>
<name>A0A268AAB4_9BACI</name>
<dbReference type="GO" id="GO:0006071">
    <property type="term" value="P:glycerol metabolic process"/>
    <property type="evidence" value="ECO:0007669"/>
    <property type="project" value="InterPro"/>
</dbReference>
<evidence type="ECO:0000259" key="1">
    <source>
        <dbReference type="PROSITE" id="PS51480"/>
    </source>
</evidence>
<dbReference type="Proteomes" id="UP000216013">
    <property type="component" value="Unassembled WGS sequence"/>
</dbReference>
<dbReference type="Pfam" id="PF21645">
    <property type="entry name" value="FakA-like_M"/>
    <property type="match status" value="1"/>
</dbReference>
<dbReference type="InterPro" id="IPR050270">
    <property type="entry name" value="DegV_domain_contain"/>
</dbReference>
<dbReference type="Gene3D" id="1.25.40.340">
    <property type="match status" value="1"/>
</dbReference>
<dbReference type="InterPro" id="IPR019986">
    <property type="entry name" value="YloV-like"/>
</dbReference>
<dbReference type="InterPro" id="IPR033470">
    <property type="entry name" value="FakA-like_C"/>
</dbReference>
<dbReference type="SUPFAM" id="SSF101473">
    <property type="entry name" value="DhaL-like"/>
    <property type="match status" value="1"/>
</dbReference>
<dbReference type="Pfam" id="PF02734">
    <property type="entry name" value="Dak2"/>
    <property type="match status" value="1"/>
</dbReference>
<gene>
    <name evidence="2" type="ORF">CHH64_10965</name>
</gene>
<evidence type="ECO:0000313" key="2">
    <source>
        <dbReference type="EMBL" id="PAD21062.1"/>
    </source>
</evidence>
<dbReference type="NCBIfam" id="TIGR03599">
    <property type="entry name" value="YloV"/>
    <property type="match status" value="1"/>
</dbReference>
<dbReference type="RefSeq" id="WP_095230065.1">
    <property type="nucleotide sequence ID" value="NZ_NPBD01000002.1"/>
</dbReference>
<dbReference type="OrthoDB" id="9760324at2"/>
<reference evidence="2 3" key="1">
    <citation type="submission" date="2017-07" db="EMBL/GenBank/DDBJ databases">
        <title>Isolation and whole genome analysis of endospore-forming bacteria from heroin.</title>
        <authorList>
            <person name="Kalinowski J."/>
            <person name="Ahrens B."/>
            <person name="Al-Dilaimi A."/>
            <person name="Winkler A."/>
            <person name="Wibberg D."/>
            <person name="Schleenbecker U."/>
            <person name="Ruckert C."/>
            <person name="Wolfel R."/>
            <person name="Grass G."/>
        </authorList>
    </citation>
    <scope>NUCLEOTIDE SEQUENCE [LARGE SCALE GENOMIC DNA]</scope>
    <source>
        <strain evidence="2 3">7528</strain>
    </source>
</reference>
<protein>
    <recommendedName>
        <fullName evidence="1">DhaL domain-containing protein</fullName>
    </recommendedName>
</protein>
<feature type="domain" description="DhaL" evidence="1">
    <location>
        <begin position="9"/>
        <end position="201"/>
    </location>
</feature>
<dbReference type="SMART" id="SM01121">
    <property type="entry name" value="Dak1_2"/>
    <property type="match status" value="1"/>
</dbReference>
<dbReference type="PANTHER" id="PTHR33434:SF4">
    <property type="entry name" value="PHOSPHATASE PROTEIN"/>
    <property type="match status" value="1"/>
</dbReference>
<evidence type="ECO:0000313" key="3">
    <source>
        <dbReference type="Proteomes" id="UP000216013"/>
    </source>
</evidence>
<accession>A0A268AAB4</accession>
<dbReference type="AlphaFoldDB" id="A0A268AAB4"/>
<dbReference type="Pfam" id="PF13684">
    <property type="entry name" value="FakA-like_C"/>
    <property type="match status" value="1"/>
</dbReference>
<dbReference type="SMART" id="SM01120">
    <property type="entry name" value="Dak2"/>
    <property type="match status" value="1"/>
</dbReference>
<organism evidence="2 3">
    <name type="scientific">Terribacillus saccharophilus</name>
    <dbReference type="NCBI Taxonomy" id="361277"/>
    <lineage>
        <taxon>Bacteria</taxon>
        <taxon>Bacillati</taxon>
        <taxon>Bacillota</taxon>
        <taxon>Bacilli</taxon>
        <taxon>Bacillales</taxon>
        <taxon>Bacillaceae</taxon>
        <taxon>Terribacillus</taxon>
    </lineage>
</organism>
<sequence>MSVGNVDGKTFAGMLLTGAHHLANNAKTIDALNVFPVPDGDTGTNMNLTITSGAKAVQDTDSEEVGVLAAAFAKGLLMGARGNSGVILSQLFRGFAKALEGQKDLTAGKLANALDAGVKSAYKAVMKPVEGTILTVAKDAAAAAVEKSKTEADPIELFRYVVKAAKESLSRTPDLLPVLKEVGVVDSGGQGLVTVYEGFLAALTGEELPVEVQHGKMENLVSAEHHKQAQDFLDTADITYGYCTEFMVKFEADKLQENPFDEQAYREELDGRGDSLLVVADEDVVKVHIHTEYPGEVMTYSQAFGSLINMKIENMREQHAAIVGNKEKKERNQHAIVTVAMGEGVKALFENLGANVVISGGQTMNPSTQDIADAIKTANADSVYILPNNKNIIMAAEQAAKMAEVQAFVVPTKTIPQGMRSLLAFDATQSPDSNAEAMKEAISQVKSGQVTHAVRDTTIEGVSIKEGQFIAIQESKIIAAASEAEEALELLLEQMVSEEDELITVIRGEDAEDTDDRLEDFVEGKFPEAELEIHEGNQPVYTYLVAVE</sequence>
<dbReference type="EMBL" id="NPBV01000018">
    <property type="protein sequence ID" value="PAD21062.1"/>
    <property type="molecule type" value="Genomic_DNA"/>
</dbReference>
<dbReference type="PANTHER" id="PTHR33434">
    <property type="entry name" value="DEGV DOMAIN-CONTAINING PROTEIN DR_1986-RELATED"/>
    <property type="match status" value="1"/>
</dbReference>
<comment type="caution">
    <text evidence="2">The sequence shown here is derived from an EMBL/GenBank/DDBJ whole genome shotgun (WGS) entry which is preliminary data.</text>
</comment>
<dbReference type="InterPro" id="IPR048394">
    <property type="entry name" value="FakA-like_M"/>
</dbReference>
<dbReference type="GO" id="GO:0004371">
    <property type="term" value="F:glycerone kinase activity"/>
    <property type="evidence" value="ECO:0007669"/>
    <property type="project" value="InterPro"/>
</dbReference>
<dbReference type="InterPro" id="IPR036117">
    <property type="entry name" value="DhaL_dom_sf"/>
</dbReference>
<dbReference type="InterPro" id="IPR004007">
    <property type="entry name" value="DhaL_dom"/>
</dbReference>